<keyword evidence="1" id="KW-0418">Kinase</keyword>
<dbReference type="EMBL" id="JAOZYC010000094">
    <property type="protein sequence ID" value="MEB8338485.1"/>
    <property type="molecule type" value="Genomic_DNA"/>
</dbReference>
<evidence type="ECO:0000313" key="4">
    <source>
        <dbReference type="Proteomes" id="UP001354931"/>
    </source>
</evidence>
<sequence>MGSSKGTSARSRTSLLDAGPYAYSRTRRSCADCDLAVGRQLHRHVRAVPAEVVRVRAAVLAALTAWGCPPGAVDDGELLVSELVTNAVVHTADTTVAVNVVDLGNRLLIEVTDSSPVRPALRAAGPQDERGRGMQLVEAVASAWGSRREPGRGKTTWCTLALDGGDTARRAR</sequence>
<dbReference type="Proteomes" id="UP001354931">
    <property type="component" value="Unassembled WGS sequence"/>
</dbReference>
<reference evidence="3 4" key="1">
    <citation type="submission" date="2022-10" db="EMBL/GenBank/DDBJ databases">
        <authorList>
            <person name="Xie J."/>
            <person name="Shen N."/>
        </authorList>
    </citation>
    <scope>NUCLEOTIDE SEQUENCE [LARGE SCALE GENOMIC DNA]</scope>
    <source>
        <strain evidence="3 4">YIM65594</strain>
    </source>
</reference>
<dbReference type="GO" id="GO:0005524">
    <property type="term" value="F:ATP binding"/>
    <property type="evidence" value="ECO:0007669"/>
    <property type="project" value="UniProtKB-KW"/>
</dbReference>
<dbReference type="InterPro" id="IPR036890">
    <property type="entry name" value="HATPase_C_sf"/>
</dbReference>
<evidence type="ECO:0000259" key="2">
    <source>
        <dbReference type="Pfam" id="PF13581"/>
    </source>
</evidence>
<gene>
    <name evidence="3" type="ORF">OKJ99_13350</name>
</gene>
<dbReference type="SUPFAM" id="SSF55874">
    <property type="entry name" value="ATPase domain of HSP90 chaperone/DNA topoisomerase II/histidine kinase"/>
    <property type="match status" value="1"/>
</dbReference>
<name>A0ABU6F3A0_9ACTN</name>
<keyword evidence="3" id="KW-0067">ATP-binding</keyword>
<dbReference type="InterPro" id="IPR050267">
    <property type="entry name" value="Anti-sigma-factor_SerPK"/>
</dbReference>
<comment type="caution">
    <text evidence="3">The sequence shown here is derived from an EMBL/GenBank/DDBJ whole genome shotgun (WGS) entry which is preliminary data.</text>
</comment>
<keyword evidence="3" id="KW-0547">Nucleotide-binding</keyword>
<keyword evidence="1" id="KW-0808">Transferase</keyword>
<keyword evidence="4" id="KW-1185">Reference proteome</keyword>
<keyword evidence="1" id="KW-0723">Serine/threonine-protein kinase</keyword>
<accession>A0ABU6F3A0</accession>
<dbReference type="CDD" id="cd16936">
    <property type="entry name" value="HATPase_RsbW-like"/>
    <property type="match status" value="1"/>
</dbReference>
<dbReference type="Pfam" id="PF13581">
    <property type="entry name" value="HATPase_c_2"/>
    <property type="match status" value="1"/>
</dbReference>
<dbReference type="PANTHER" id="PTHR35526:SF3">
    <property type="entry name" value="ANTI-SIGMA-F FACTOR RSBW"/>
    <property type="match status" value="1"/>
</dbReference>
<protein>
    <submittedName>
        <fullName evidence="3">ATP-binding protein</fullName>
    </submittedName>
</protein>
<evidence type="ECO:0000313" key="3">
    <source>
        <dbReference type="EMBL" id="MEB8338485.1"/>
    </source>
</evidence>
<dbReference type="Gene3D" id="3.30.565.10">
    <property type="entry name" value="Histidine kinase-like ATPase, C-terminal domain"/>
    <property type="match status" value="1"/>
</dbReference>
<proteinExistence type="predicted"/>
<dbReference type="InterPro" id="IPR003594">
    <property type="entry name" value="HATPase_dom"/>
</dbReference>
<organism evidence="3 4">
    <name type="scientific">Streptomyces endophyticus</name>
    <dbReference type="NCBI Taxonomy" id="714166"/>
    <lineage>
        <taxon>Bacteria</taxon>
        <taxon>Bacillati</taxon>
        <taxon>Actinomycetota</taxon>
        <taxon>Actinomycetes</taxon>
        <taxon>Kitasatosporales</taxon>
        <taxon>Streptomycetaceae</taxon>
        <taxon>Streptomyces</taxon>
    </lineage>
</organism>
<evidence type="ECO:0000256" key="1">
    <source>
        <dbReference type="ARBA" id="ARBA00022527"/>
    </source>
</evidence>
<dbReference type="PANTHER" id="PTHR35526">
    <property type="entry name" value="ANTI-SIGMA-F FACTOR RSBW-RELATED"/>
    <property type="match status" value="1"/>
</dbReference>
<dbReference type="RefSeq" id="WP_326016281.1">
    <property type="nucleotide sequence ID" value="NZ_JAOZYC010000094.1"/>
</dbReference>
<feature type="domain" description="Histidine kinase/HSP90-like ATPase" evidence="2">
    <location>
        <begin position="46"/>
        <end position="155"/>
    </location>
</feature>